<keyword evidence="4" id="KW-0969">Cilium</keyword>
<evidence type="ECO:0000256" key="3">
    <source>
        <dbReference type="SAM" id="Phobius"/>
    </source>
</evidence>
<dbReference type="GO" id="GO:0005886">
    <property type="term" value="C:plasma membrane"/>
    <property type="evidence" value="ECO:0007669"/>
    <property type="project" value="TreeGrafter"/>
</dbReference>
<feature type="transmembrane region" description="Helical" evidence="3">
    <location>
        <begin position="138"/>
        <end position="164"/>
    </location>
</feature>
<feature type="transmembrane region" description="Helical" evidence="3">
    <location>
        <begin position="77"/>
        <end position="106"/>
    </location>
</feature>
<dbReference type="AlphaFoldDB" id="A0A5C4R9W4"/>
<dbReference type="Gene3D" id="3.40.1690.10">
    <property type="entry name" value="secretion proteins EscU"/>
    <property type="match status" value="1"/>
</dbReference>
<dbReference type="InterPro" id="IPR029025">
    <property type="entry name" value="T3SS_substrate_exporter_C"/>
</dbReference>
<feature type="region of interest" description="Disordered" evidence="2">
    <location>
        <begin position="1"/>
        <end position="24"/>
    </location>
</feature>
<accession>A0A5C4R9W4</accession>
<dbReference type="RefSeq" id="WP_139597831.1">
    <property type="nucleotide sequence ID" value="NZ_VDDC01000007.1"/>
</dbReference>
<organism evidence="4 5">
    <name type="scientific">Paracoccus haeundaensis</name>
    <dbReference type="NCBI Taxonomy" id="225362"/>
    <lineage>
        <taxon>Bacteria</taxon>
        <taxon>Pseudomonadati</taxon>
        <taxon>Pseudomonadota</taxon>
        <taxon>Alphaproteobacteria</taxon>
        <taxon>Rhodobacterales</taxon>
        <taxon>Paracoccaceae</taxon>
        <taxon>Paracoccus</taxon>
    </lineage>
</organism>
<evidence type="ECO:0000313" key="5">
    <source>
        <dbReference type="Proteomes" id="UP000304880"/>
    </source>
</evidence>
<dbReference type="Gene3D" id="6.10.250.2080">
    <property type="match status" value="1"/>
</dbReference>
<keyword evidence="4" id="KW-0966">Cell projection</keyword>
<feature type="transmembrane region" description="Helical" evidence="3">
    <location>
        <begin position="184"/>
        <end position="209"/>
    </location>
</feature>
<evidence type="ECO:0000313" key="4">
    <source>
        <dbReference type="EMBL" id="TNH40708.1"/>
    </source>
</evidence>
<comment type="similarity">
    <text evidence="1">Belongs to the type III secretion exporter family.</text>
</comment>
<evidence type="ECO:0000256" key="2">
    <source>
        <dbReference type="SAM" id="MobiDB-lite"/>
    </source>
</evidence>
<keyword evidence="5" id="KW-1185">Reference proteome</keyword>
<keyword evidence="3" id="KW-0472">Membrane</keyword>
<dbReference type="InterPro" id="IPR006135">
    <property type="entry name" value="T3SS_substrate_exporter"/>
</dbReference>
<sequence>MSEDADDKQFEATDQKLQRAREKGDIPRSTELNVTMMYLGAFLAFSVMAGFAVRQWMAMATRALGAEGWSDNGPAPIARSLAAYAATATIGLAALVMGAILLGLIATRALIFSPQKLAFDIKRINPVKNAAQKFGKDGLVTFAFSLGKAGLVCAGGWFLFASLLDRIAAAAMADGQWVAALGSILGQVLMLGLVVSIVFTVPDMLWKWFDHRRKNRMSRQEMQDEFKDSEGDPHMKGARRQRAVDIAMKQMLADVPTADVIIVNPTHYAVALKWSRGSGRAPVCVAKGTDEVAARIRAKATEAGVPIWSDPPCARAIHAQVKVGEEIDRAHFAAVAAAIRFAEKMRQKARSGW</sequence>
<evidence type="ECO:0000256" key="1">
    <source>
        <dbReference type="ARBA" id="ARBA00010690"/>
    </source>
</evidence>
<protein>
    <submittedName>
        <fullName evidence="4">Flagellar biosynthesis protein FlhB</fullName>
    </submittedName>
</protein>
<reference evidence="4 5" key="1">
    <citation type="submission" date="2019-06" db="EMBL/GenBank/DDBJ databases">
        <authorList>
            <person name="Li J."/>
        </authorList>
    </citation>
    <scope>NUCLEOTIDE SEQUENCE [LARGE SCALE GENOMIC DNA]</scope>
    <source>
        <strain evidence="4 5">CGMCC 1.8012</strain>
    </source>
</reference>
<feature type="compositionally biased region" description="Basic and acidic residues" evidence="2">
    <location>
        <begin position="7"/>
        <end position="24"/>
    </location>
</feature>
<keyword evidence="3" id="KW-1133">Transmembrane helix</keyword>
<dbReference type="PRINTS" id="PR00950">
    <property type="entry name" value="TYPE3IMSPROT"/>
</dbReference>
<dbReference type="PANTHER" id="PTHR30531:SF12">
    <property type="entry name" value="FLAGELLAR BIOSYNTHETIC PROTEIN FLHB"/>
    <property type="match status" value="1"/>
</dbReference>
<dbReference type="PANTHER" id="PTHR30531">
    <property type="entry name" value="FLAGELLAR BIOSYNTHETIC PROTEIN FLHB"/>
    <property type="match status" value="1"/>
</dbReference>
<gene>
    <name evidence="4" type="ORF">FHD67_03580</name>
</gene>
<dbReference type="Proteomes" id="UP000304880">
    <property type="component" value="Unassembled WGS sequence"/>
</dbReference>
<feature type="transmembrane region" description="Helical" evidence="3">
    <location>
        <begin position="36"/>
        <end position="57"/>
    </location>
</feature>
<dbReference type="EMBL" id="VDDC01000007">
    <property type="protein sequence ID" value="TNH40708.1"/>
    <property type="molecule type" value="Genomic_DNA"/>
</dbReference>
<proteinExistence type="inferred from homology"/>
<dbReference type="GO" id="GO:0009306">
    <property type="term" value="P:protein secretion"/>
    <property type="evidence" value="ECO:0007669"/>
    <property type="project" value="InterPro"/>
</dbReference>
<dbReference type="Pfam" id="PF01312">
    <property type="entry name" value="Bac_export_2"/>
    <property type="match status" value="1"/>
</dbReference>
<comment type="caution">
    <text evidence="4">The sequence shown here is derived from an EMBL/GenBank/DDBJ whole genome shotgun (WGS) entry which is preliminary data.</text>
</comment>
<name>A0A5C4R9W4_9RHOB</name>
<keyword evidence="4" id="KW-0282">Flagellum</keyword>
<keyword evidence="3" id="KW-0812">Transmembrane</keyword>
<dbReference type="SUPFAM" id="SSF160544">
    <property type="entry name" value="EscU C-terminal domain-like"/>
    <property type="match status" value="1"/>
</dbReference>